<keyword evidence="11" id="KW-0963">Cytoplasm</keyword>
<dbReference type="AlphaFoldDB" id="A0A1V0UUR7"/>
<dbReference type="PANTHER" id="PTHR43247:SF1">
    <property type="entry name" value="PHOSPHOSERINE AMINOTRANSFERASE"/>
    <property type="match status" value="1"/>
</dbReference>
<comment type="similarity">
    <text evidence="3 11">Belongs to the class-V pyridoxal-phosphate-dependent aminotransferase family. SerC subfamily.</text>
</comment>
<dbReference type="InterPro" id="IPR015421">
    <property type="entry name" value="PyrdxlP-dep_Trfase_major"/>
</dbReference>
<evidence type="ECO:0000256" key="9">
    <source>
        <dbReference type="ARBA" id="ARBA00047630"/>
    </source>
</evidence>
<organism evidence="13 14">
    <name type="scientific">Paenibacillus larvae subsp. pulvifaciens</name>
    <dbReference type="NCBI Taxonomy" id="1477"/>
    <lineage>
        <taxon>Bacteria</taxon>
        <taxon>Bacillati</taxon>
        <taxon>Bacillota</taxon>
        <taxon>Bacilli</taxon>
        <taxon>Bacillales</taxon>
        <taxon>Paenibacillaceae</taxon>
        <taxon>Paenibacillus</taxon>
    </lineage>
</organism>
<evidence type="ECO:0000256" key="2">
    <source>
        <dbReference type="ARBA" id="ARBA00005099"/>
    </source>
</evidence>
<dbReference type="GO" id="GO:0005737">
    <property type="term" value="C:cytoplasm"/>
    <property type="evidence" value="ECO:0007669"/>
    <property type="project" value="UniProtKB-SubCell"/>
</dbReference>
<feature type="binding site" evidence="11">
    <location>
        <position position="43"/>
    </location>
    <ligand>
        <name>L-glutamate</name>
        <dbReference type="ChEBI" id="CHEBI:29985"/>
    </ligand>
</feature>
<feature type="domain" description="Aminotransferase class V" evidence="12">
    <location>
        <begin position="6"/>
        <end position="343"/>
    </location>
</feature>
<dbReference type="Pfam" id="PF00266">
    <property type="entry name" value="Aminotran_5"/>
    <property type="match status" value="1"/>
</dbReference>
<comment type="subcellular location">
    <subcellularLocation>
        <location evidence="11">Cytoplasm</location>
    </subcellularLocation>
</comment>
<comment type="function">
    <text evidence="1 11">Catalyzes the reversible conversion of 3-phosphohydroxypyruvate to phosphoserine and of 3-hydroxy-2-oxo-4-phosphonooxybutanoate to phosphohydroxythreonine.</text>
</comment>
<dbReference type="EC" id="2.6.1.52" evidence="11"/>
<comment type="pathway">
    <text evidence="2 11">Amino-acid biosynthesis; L-serine biosynthesis; L-serine from 3-phospho-D-glycerate: step 2/3.</text>
</comment>
<comment type="subunit">
    <text evidence="11">Homodimer.</text>
</comment>
<dbReference type="FunFam" id="3.40.640.10:FF:000010">
    <property type="entry name" value="Phosphoserine aminotransferase"/>
    <property type="match status" value="1"/>
</dbReference>
<dbReference type="InterPro" id="IPR015422">
    <property type="entry name" value="PyrdxlP-dep_Trfase_small"/>
</dbReference>
<dbReference type="GO" id="GO:0006564">
    <property type="term" value="P:L-serine biosynthetic process"/>
    <property type="evidence" value="ECO:0007669"/>
    <property type="project" value="UniProtKB-UniRule"/>
</dbReference>
<feature type="binding site" evidence="11">
    <location>
        <position position="103"/>
    </location>
    <ligand>
        <name>pyridoxal 5'-phosphate</name>
        <dbReference type="ChEBI" id="CHEBI:597326"/>
    </ligand>
</feature>
<keyword evidence="5 11" id="KW-0028">Amino-acid biosynthesis</keyword>
<evidence type="ECO:0000256" key="5">
    <source>
        <dbReference type="ARBA" id="ARBA00022605"/>
    </source>
</evidence>
<reference evidence="13 14" key="1">
    <citation type="submission" date="2017-03" db="EMBL/GenBank/DDBJ databases">
        <title>Paenibacillus larvae genome sequencing.</title>
        <authorList>
            <person name="Dingman D.W."/>
        </authorList>
    </citation>
    <scope>NUCLEOTIDE SEQUENCE [LARGE SCALE GENOMIC DNA]</scope>
    <source>
        <strain evidence="13 14">SAG 10367</strain>
    </source>
</reference>
<feature type="binding site" evidence="11">
    <location>
        <begin position="77"/>
        <end position="78"/>
    </location>
    <ligand>
        <name>pyridoxal 5'-phosphate</name>
        <dbReference type="ChEBI" id="CHEBI:597326"/>
    </ligand>
</feature>
<dbReference type="UniPathway" id="UPA00135">
    <property type="reaction ID" value="UER00197"/>
</dbReference>
<dbReference type="EMBL" id="CP020557">
    <property type="protein sequence ID" value="ARF68989.1"/>
    <property type="molecule type" value="Genomic_DNA"/>
</dbReference>
<evidence type="ECO:0000256" key="4">
    <source>
        <dbReference type="ARBA" id="ARBA00022576"/>
    </source>
</evidence>
<keyword evidence="7 11" id="KW-0663">Pyridoxal phosphate</keyword>
<evidence type="ECO:0000256" key="3">
    <source>
        <dbReference type="ARBA" id="ARBA00006904"/>
    </source>
</evidence>
<dbReference type="RefSeq" id="WP_083040858.1">
    <property type="nucleotide sequence ID" value="NZ_CP020557.1"/>
</dbReference>
<evidence type="ECO:0000256" key="7">
    <source>
        <dbReference type="ARBA" id="ARBA00022898"/>
    </source>
</evidence>
<comment type="cofactor">
    <cofactor evidence="11">
        <name>pyridoxal 5'-phosphate</name>
        <dbReference type="ChEBI" id="CHEBI:597326"/>
    </cofactor>
    <text evidence="11">Binds 1 pyridoxal phosphate per subunit.</text>
</comment>
<dbReference type="Gene3D" id="3.40.640.10">
    <property type="entry name" value="Type I PLP-dependent aspartate aminotransferase-like (Major domain)"/>
    <property type="match status" value="1"/>
</dbReference>
<feature type="binding site" evidence="11">
    <location>
        <position position="173"/>
    </location>
    <ligand>
        <name>pyridoxal 5'-phosphate</name>
        <dbReference type="ChEBI" id="CHEBI:597326"/>
    </ligand>
</feature>
<comment type="catalytic activity">
    <reaction evidence="9 11">
        <text>4-(phosphooxy)-L-threonine + 2-oxoglutarate = (R)-3-hydroxy-2-oxo-4-phosphooxybutanoate + L-glutamate</text>
        <dbReference type="Rhea" id="RHEA:16573"/>
        <dbReference type="ChEBI" id="CHEBI:16810"/>
        <dbReference type="ChEBI" id="CHEBI:29985"/>
        <dbReference type="ChEBI" id="CHEBI:58452"/>
        <dbReference type="ChEBI" id="CHEBI:58538"/>
        <dbReference type="EC" id="2.6.1.52"/>
    </reaction>
</comment>
<dbReference type="NCBIfam" id="NF003764">
    <property type="entry name" value="PRK05355.1"/>
    <property type="match status" value="1"/>
</dbReference>
<accession>A0A1V0UUR7</accession>
<dbReference type="PIRSF" id="PIRSF000525">
    <property type="entry name" value="SerC"/>
    <property type="match status" value="1"/>
</dbReference>
<dbReference type="SUPFAM" id="SSF53383">
    <property type="entry name" value="PLP-dependent transferases"/>
    <property type="match status" value="1"/>
</dbReference>
<dbReference type="InterPro" id="IPR015424">
    <property type="entry name" value="PyrdxlP-dep_Trfase"/>
</dbReference>
<evidence type="ECO:0000256" key="1">
    <source>
        <dbReference type="ARBA" id="ARBA00003483"/>
    </source>
</evidence>
<evidence type="ECO:0000256" key="8">
    <source>
        <dbReference type="ARBA" id="ARBA00023299"/>
    </source>
</evidence>
<dbReference type="InterPro" id="IPR000192">
    <property type="entry name" value="Aminotrans_V_dom"/>
</dbReference>
<dbReference type="NCBIfam" id="TIGR01364">
    <property type="entry name" value="serC_1"/>
    <property type="match status" value="1"/>
</dbReference>
<comment type="caution">
    <text evidence="11">Lacks conserved residue(s) required for the propagation of feature annotation.</text>
</comment>
<keyword evidence="4 11" id="KW-0032">Aminotransferase</keyword>
<feature type="binding site" evidence="11">
    <location>
        <begin position="238"/>
        <end position="239"/>
    </location>
    <ligand>
        <name>pyridoxal 5'-phosphate</name>
        <dbReference type="ChEBI" id="CHEBI:597326"/>
    </ligand>
</feature>
<dbReference type="GO" id="GO:0030170">
    <property type="term" value="F:pyridoxal phosphate binding"/>
    <property type="evidence" value="ECO:0007669"/>
    <property type="project" value="UniProtKB-UniRule"/>
</dbReference>
<evidence type="ECO:0000259" key="12">
    <source>
        <dbReference type="Pfam" id="PF00266"/>
    </source>
</evidence>
<dbReference type="Gene3D" id="3.90.1150.10">
    <property type="entry name" value="Aspartate Aminotransferase, domain 1"/>
    <property type="match status" value="1"/>
</dbReference>
<keyword evidence="8 11" id="KW-0718">Serine biosynthesis</keyword>
<dbReference type="CDD" id="cd00611">
    <property type="entry name" value="PSAT_like"/>
    <property type="match status" value="1"/>
</dbReference>
<keyword evidence="6 11" id="KW-0808">Transferase</keyword>
<dbReference type="Proteomes" id="UP000192727">
    <property type="component" value="Chromosome"/>
</dbReference>
<proteinExistence type="inferred from homology"/>
<protein>
    <recommendedName>
        <fullName evidence="11">Phosphoserine aminotransferase</fullName>
        <ecNumber evidence="11">2.6.1.52</ecNumber>
    </recommendedName>
    <alternativeName>
        <fullName evidence="11">Phosphohydroxythreonine aminotransferase</fullName>
        <shortName evidence="11">PSAT</shortName>
    </alternativeName>
</protein>
<evidence type="ECO:0000313" key="13">
    <source>
        <dbReference type="EMBL" id="ARF68989.1"/>
    </source>
</evidence>
<evidence type="ECO:0000256" key="10">
    <source>
        <dbReference type="ARBA" id="ARBA00049007"/>
    </source>
</evidence>
<evidence type="ECO:0000256" key="11">
    <source>
        <dbReference type="HAMAP-Rule" id="MF_00160"/>
    </source>
</evidence>
<comment type="catalytic activity">
    <reaction evidence="10 11">
        <text>O-phospho-L-serine + 2-oxoglutarate = 3-phosphooxypyruvate + L-glutamate</text>
        <dbReference type="Rhea" id="RHEA:14329"/>
        <dbReference type="ChEBI" id="CHEBI:16810"/>
        <dbReference type="ChEBI" id="CHEBI:18110"/>
        <dbReference type="ChEBI" id="CHEBI:29985"/>
        <dbReference type="ChEBI" id="CHEBI:57524"/>
        <dbReference type="EC" id="2.6.1.52"/>
    </reaction>
</comment>
<evidence type="ECO:0000313" key="14">
    <source>
        <dbReference type="Proteomes" id="UP000192727"/>
    </source>
</evidence>
<name>A0A1V0UUR7_9BACL</name>
<evidence type="ECO:0000256" key="6">
    <source>
        <dbReference type="ARBA" id="ARBA00022679"/>
    </source>
</evidence>
<dbReference type="FunFam" id="3.90.1150.10:FF:000006">
    <property type="entry name" value="Phosphoserine aminotransferase"/>
    <property type="match status" value="1"/>
</dbReference>
<dbReference type="PANTHER" id="PTHR43247">
    <property type="entry name" value="PHOSPHOSERINE AMINOTRANSFERASE"/>
    <property type="match status" value="1"/>
</dbReference>
<gene>
    <name evidence="11" type="primary">serC</name>
    <name evidence="13" type="ORF">B7C51_16025</name>
</gene>
<dbReference type="InterPro" id="IPR022278">
    <property type="entry name" value="Pser_aminoTfrase"/>
</dbReference>
<sequence>MGKRAYNFNAGPAALPMEVLEQARDELLDYRGIGMSVMEISHRSAEYEALNEETQQLFAELLGLPARYQVLFLQGGASTQFAMIPMNFLKSGKVGSYAVSGAWAEKALKEAKLFGETEIAASSKEQSFMRMPDLESVKLSPDSAYLHITSNETIEGSQYVSYPETGKIPLIGDLSSDILCRPVDVSKFAFIYAGAQKNLGPSGVTVVILRKDLLEEANSSIPVMFRYETHAKNNSLYNTPPVYSVYMMNLVLKWVKSKGGLVEMEVFNREKTGLIYDVIDRSGGFYKGCVDKGSRSIMNLTFRLQNEELEKQFIKESQQQGFVGLKGHRSVGGLRASTYNAVPYESCKALAEFMQDFQRRNG</sequence>
<feature type="binding site" evidence="11">
    <location>
        <position position="196"/>
    </location>
    <ligand>
        <name>pyridoxal 5'-phosphate</name>
        <dbReference type="ChEBI" id="CHEBI:597326"/>
    </ligand>
</feature>
<dbReference type="GO" id="GO:0004648">
    <property type="term" value="F:O-phospho-L-serine:2-oxoglutarate aminotransferase activity"/>
    <property type="evidence" value="ECO:0007669"/>
    <property type="project" value="UniProtKB-UniRule"/>
</dbReference>
<feature type="binding site" evidence="11">
    <location>
        <position position="153"/>
    </location>
    <ligand>
        <name>pyridoxal 5'-phosphate</name>
        <dbReference type="ChEBI" id="CHEBI:597326"/>
    </ligand>
</feature>
<dbReference type="HAMAP" id="MF_00160">
    <property type="entry name" value="SerC_aminotrans_5"/>
    <property type="match status" value="1"/>
</dbReference>
<feature type="modified residue" description="N6-(pyridoxal phosphate)lysine" evidence="11">
    <location>
        <position position="197"/>
    </location>
</feature>